<evidence type="ECO:0000313" key="6">
    <source>
        <dbReference type="Proteomes" id="UP000642094"/>
    </source>
</evidence>
<keyword evidence="3" id="KW-0804">Transcription</keyword>
<evidence type="ECO:0000259" key="4">
    <source>
        <dbReference type="PROSITE" id="PS50943"/>
    </source>
</evidence>
<keyword evidence="1" id="KW-0805">Transcription regulation</keyword>
<protein>
    <submittedName>
        <fullName evidence="5">Type II toxin-antitoxin system MqsA family antitoxin</fullName>
    </submittedName>
</protein>
<dbReference type="CDD" id="cd00093">
    <property type="entry name" value="HTH_XRE"/>
    <property type="match status" value="1"/>
</dbReference>
<dbReference type="PANTHER" id="PTHR36511:SF4">
    <property type="entry name" value="ANTITOXIN MQSA"/>
    <property type="match status" value="1"/>
</dbReference>
<dbReference type="PANTHER" id="PTHR36511">
    <property type="entry name" value="MERR FAMILY BACTERIAL REGULATORY PROTEIN"/>
    <property type="match status" value="1"/>
</dbReference>
<proteinExistence type="predicted"/>
<accession>A0ABR7ZZQ6</accession>
<dbReference type="InterPro" id="IPR010982">
    <property type="entry name" value="Lambda_DNA-bd_dom_sf"/>
</dbReference>
<keyword evidence="2" id="KW-0238">DNA-binding</keyword>
<evidence type="ECO:0000256" key="1">
    <source>
        <dbReference type="ARBA" id="ARBA00023015"/>
    </source>
</evidence>
<dbReference type="SUPFAM" id="SSF47413">
    <property type="entry name" value="lambda repressor-like DNA-binding domains"/>
    <property type="match status" value="1"/>
</dbReference>
<dbReference type="SMART" id="SM00530">
    <property type="entry name" value="HTH_XRE"/>
    <property type="match status" value="1"/>
</dbReference>
<dbReference type="RefSeq" id="WP_190403843.1">
    <property type="nucleotide sequence ID" value="NZ_JACJQB010000026.1"/>
</dbReference>
<dbReference type="PROSITE" id="PS50943">
    <property type="entry name" value="HTH_CROC1"/>
    <property type="match status" value="1"/>
</dbReference>
<organism evidence="5 6">
    <name type="scientific">Pseudanabaena mucicola FACHB-723</name>
    <dbReference type="NCBI Taxonomy" id="2692860"/>
    <lineage>
        <taxon>Bacteria</taxon>
        <taxon>Bacillati</taxon>
        <taxon>Cyanobacteriota</taxon>
        <taxon>Cyanophyceae</taxon>
        <taxon>Pseudanabaenales</taxon>
        <taxon>Pseudanabaenaceae</taxon>
        <taxon>Pseudanabaena</taxon>
    </lineage>
</organism>
<evidence type="ECO:0000256" key="2">
    <source>
        <dbReference type="ARBA" id="ARBA00023125"/>
    </source>
</evidence>
<feature type="domain" description="HTH cro/C1-type" evidence="4">
    <location>
        <begin position="53"/>
        <end position="107"/>
    </location>
</feature>
<reference evidence="5 6" key="1">
    <citation type="journal article" date="2020" name="ISME J.">
        <title>Comparative genomics reveals insights into cyanobacterial evolution and habitat adaptation.</title>
        <authorList>
            <person name="Chen M.Y."/>
            <person name="Teng W.K."/>
            <person name="Zhao L."/>
            <person name="Hu C.X."/>
            <person name="Zhou Y.K."/>
            <person name="Han B.P."/>
            <person name="Song L.R."/>
            <person name="Shu W.S."/>
        </authorList>
    </citation>
    <scope>NUCLEOTIDE SEQUENCE [LARGE SCALE GENOMIC DNA]</scope>
    <source>
        <strain evidence="5 6">FACHB-723</strain>
    </source>
</reference>
<dbReference type="InterPro" id="IPR052359">
    <property type="entry name" value="HTH-type_reg/antitoxin"/>
</dbReference>
<dbReference type="InterPro" id="IPR001387">
    <property type="entry name" value="Cro/C1-type_HTH"/>
</dbReference>
<dbReference type="EMBL" id="JACJQB010000026">
    <property type="protein sequence ID" value="MBD2189005.1"/>
    <property type="molecule type" value="Genomic_DNA"/>
</dbReference>
<evidence type="ECO:0000256" key="3">
    <source>
        <dbReference type="ARBA" id="ARBA00023163"/>
    </source>
</evidence>
<evidence type="ECO:0000313" key="5">
    <source>
        <dbReference type="EMBL" id="MBD2189005.1"/>
    </source>
</evidence>
<dbReference type="Proteomes" id="UP000642094">
    <property type="component" value="Unassembled WGS sequence"/>
</dbReference>
<dbReference type="Pfam" id="PF15731">
    <property type="entry name" value="MqsA_antitoxin"/>
    <property type="match status" value="1"/>
</dbReference>
<keyword evidence="6" id="KW-1185">Reference proteome</keyword>
<comment type="caution">
    <text evidence="5">The sequence shown here is derived from an EMBL/GenBank/DDBJ whole genome shotgun (WGS) entry which is preliminary data.</text>
</comment>
<dbReference type="InterPro" id="IPR032758">
    <property type="entry name" value="MqsA/HigA-2"/>
</dbReference>
<gene>
    <name evidence="5" type="ORF">H6F41_12730</name>
</gene>
<sequence>MKMTRLRIDPTDTAFFEIGRIDPVRVDATTDEEIALQQALDDAETMQEMAKFVRRVRSRLGLSQIEFSRLISVSVDTVNNWEHGKRYPVGTAKALLKVLDRFPEQVLAVLS</sequence>
<name>A0ABR7ZZQ6_9CYAN</name>
<dbReference type="Gene3D" id="1.10.260.40">
    <property type="entry name" value="lambda repressor-like DNA-binding domains"/>
    <property type="match status" value="1"/>
</dbReference>